<gene>
    <name evidence="1" type="ORF">DSO57_1025448</name>
</gene>
<sequence>MATADIIVNMGTVAAAMLPGDTLDWSRKATAENVESCLGYSRFEAELMSTGNNQGTRS</sequence>
<dbReference type="Proteomes" id="UP001165960">
    <property type="component" value="Unassembled WGS sequence"/>
</dbReference>
<dbReference type="EMBL" id="QTSX02000853">
    <property type="protein sequence ID" value="KAJ9084345.1"/>
    <property type="molecule type" value="Genomic_DNA"/>
</dbReference>
<name>A0ACC2UCA3_9FUNG</name>
<evidence type="ECO:0000313" key="1">
    <source>
        <dbReference type="EMBL" id="KAJ9084345.1"/>
    </source>
</evidence>
<reference evidence="1" key="1">
    <citation type="submission" date="2022-04" db="EMBL/GenBank/DDBJ databases">
        <title>Genome of the entomopathogenic fungus Entomophthora muscae.</title>
        <authorList>
            <person name="Elya C."/>
            <person name="Lovett B.R."/>
            <person name="Lee E."/>
            <person name="Macias A.M."/>
            <person name="Hajek A.E."/>
            <person name="De Bivort B.L."/>
            <person name="Kasson M.T."/>
            <person name="De Fine Licht H.H."/>
            <person name="Stajich J.E."/>
        </authorList>
    </citation>
    <scope>NUCLEOTIDE SEQUENCE</scope>
    <source>
        <strain evidence="1">Berkeley</strain>
    </source>
</reference>
<proteinExistence type="predicted"/>
<organism evidence="1 2">
    <name type="scientific">Entomophthora muscae</name>
    <dbReference type="NCBI Taxonomy" id="34485"/>
    <lineage>
        <taxon>Eukaryota</taxon>
        <taxon>Fungi</taxon>
        <taxon>Fungi incertae sedis</taxon>
        <taxon>Zoopagomycota</taxon>
        <taxon>Entomophthoromycotina</taxon>
        <taxon>Entomophthoromycetes</taxon>
        <taxon>Entomophthorales</taxon>
        <taxon>Entomophthoraceae</taxon>
        <taxon>Entomophthora</taxon>
    </lineage>
</organism>
<accession>A0ACC2UCA3</accession>
<protein>
    <submittedName>
        <fullName evidence="1">Uncharacterized protein</fullName>
    </submittedName>
</protein>
<comment type="caution">
    <text evidence="1">The sequence shown here is derived from an EMBL/GenBank/DDBJ whole genome shotgun (WGS) entry which is preliminary data.</text>
</comment>
<keyword evidence="2" id="KW-1185">Reference proteome</keyword>
<evidence type="ECO:0000313" key="2">
    <source>
        <dbReference type="Proteomes" id="UP001165960"/>
    </source>
</evidence>